<evidence type="ECO:0000256" key="3">
    <source>
        <dbReference type="ARBA" id="ARBA00022448"/>
    </source>
</evidence>
<evidence type="ECO:0000256" key="4">
    <source>
        <dbReference type="ARBA" id="ARBA00022452"/>
    </source>
</evidence>
<evidence type="ECO:0000256" key="14">
    <source>
        <dbReference type="PROSITE-ProRule" id="PRU01360"/>
    </source>
</evidence>
<evidence type="ECO:0000259" key="17">
    <source>
        <dbReference type="Pfam" id="PF00593"/>
    </source>
</evidence>
<evidence type="ECO:0000256" key="11">
    <source>
        <dbReference type="ARBA" id="ARBA00023136"/>
    </source>
</evidence>
<evidence type="ECO:0000256" key="12">
    <source>
        <dbReference type="ARBA" id="ARBA00023170"/>
    </source>
</evidence>
<feature type="domain" description="TonB-dependent receptor plug" evidence="18">
    <location>
        <begin position="103"/>
        <end position="205"/>
    </location>
</feature>
<keyword evidence="9" id="KW-0406">Ion transport</keyword>
<dbReference type="FunFam" id="2.170.130.10:FF:000001">
    <property type="entry name" value="Catecholate siderophore TonB-dependent receptor"/>
    <property type="match status" value="1"/>
</dbReference>
<dbReference type="CDD" id="cd01347">
    <property type="entry name" value="ligand_gated_channel"/>
    <property type="match status" value="1"/>
</dbReference>
<evidence type="ECO:0000313" key="20">
    <source>
        <dbReference type="Proteomes" id="UP000321304"/>
    </source>
</evidence>
<feature type="region of interest" description="Disordered" evidence="16">
    <location>
        <begin position="35"/>
        <end position="80"/>
    </location>
</feature>
<dbReference type="SUPFAM" id="SSF56935">
    <property type="entry name" value="Porins"/>
    <property type="match status" value="1"/>
</dbReference>
<sequence>MLAPVGAYVASAQVQTGSPQNDANVLPAVTVDQPGAARKRSAVASSQNTRSSRAVAASRRSRVAAPAQSQAPRSPGLAGAIGTTTGYVATGSTAGTKTNTALIETPQSLSVVTQKELRDRNVQTLKDAVSYTPGVTTTAFGYDPRFDSFYIRGFDATYTGIYRDGLRQGGGNFAIPKIEPYGLDSVSILRGPASGLYGLGSPGGIVDVTTKRPPLTAFGEVQLQGGTYDRYQGSFDIGGPVPGSDQLYYRLTGLLRDAKTWYPGNDDDRAYIAPALTWRPDADTSFTILSEYQSSRTAASIGNFRTPDGRLTDIYSNDPAFSAMDQKQYRIGYAFEHHVDDVWTVRQNFRFYQVDTDAKYTQIDSIDSSTNLASRSAWRILDRFNTVTLDNQAEAKFNLGAIKNTALFGVDYGHAYYNDKIGYGAAPDLNLLTMNYGAQAIATPAFSIFNKQSTDEVGLYAQEQARLGGFILTLNGRQSWVSQTTTAGLDGVPSTQKANAFTGRAGLAYVFDNGIAPYVSYATSFAPQVGVDASGSPFKATAGEQKEVGIKYQMPQLPVLLTAAVFDITQDNVLRTDPGNMAFQAATGQVESKGVELEAKLALKQGFDLTAAYTHLNVVITQGNPDTTGNELSGIPRNSFAAFGKYTFQSGVPVEGLGLGLGVRYIGTNFGNDQNTFQNAATTLFDAVIDYDLAKLDRRFLGATMRVNATNLFDTRYQTCQSGYCYAGERRQVIGTLSYRW</sequence>
<keyword evidence="13 14" id="KW-0998">Cell outer membrane</keyword>
<evidence type="ECO:0000313" key="19">
    <source>
        <dbReference type="EMBL" id="TWC00546.1"/>
    </source>
</evidence>
<organism evidence="19 20">
    <name type="scientific">Bradyrhizobium macuxiense</name>
    <dbReference type="NCBI Taxonomy" id="1755647"/>
    <lineage>
        <taxon>Bacteria</taxon>
        <taxon>Pseudomonadati</taxon>
        <taxon>Pseudomonadota</taxon>
        <taxon>Alphaproteobacteria</taxon>
        <taxon>Hyphomicrobiales</taxon>
        <taxon>Nitrobacteraceae</taxon>
        <taxon>Bradyrhizobium</taxon>
    </lineage>
</organism>
<dbReference type="PANTHER" id="PTHR32552:SF68">
    <property type="entry name" value="FERRICHROME OUTER MEMBRANE TRANSPORTER_PHAGE RECEPTOR"/>
    <property type="match status" value="1"/>
</dbReference>
<dbReference type="GO" id="GO:0015344">
    <property type="term" value="F:siderophore uptake transmembrane transporter activity"/>
    <property type="evidence" value="ECO:0007669"/>
    <property type="project" value="TreeGrafter"/>
</dbReference>
<proteinExistence type="inferred from homology"/>
<dbReference type="GO" id="GO:0009279">
    <property type="term" value="C:cell outer membrane"/>
    <property type="evidence" value="ECO:0007669"/>
    <property type="project" value="UniProtKB-SubCell"/>
</dbReference>
<gene>
    <name evidence="19" type="ORF">FBZ93_105343</name>
</gene>
<evidence type="ECO:0000256" key="15">
    <source>
        <dbReference type="RuleBase" id="RU003357"/>
    </source>
</evidence>
<comment type="subcellular location">
    <subcellularLocation>
        <location evidence="1 14">Cell outer membrane</location>
        <topology evidence="1 14">Multi-pass membrane protein</topology>
    </subcellularLocation>
</comment>
<keyword evidence="11 14" id="KW-0472">Membrane</keyword>
<dbReference type="InterPro" id="IPR000531">
    <property type="entry name" value="Beta-barrel_TonB"/>
</dbReference>
<keyword evidence="8" id="KW-0408">Iron</keyword>
<evidence type="ECO:0000256" key="1">
    <source>
        <dbReference type="ARBA" id="ARBA00004571"/>
    </source>
</evidence>
<keyword evidence="7" id="KW-0732">Signal</keyword>
<evidence type="ECO:0000256" key="5">
    <source>
        <dbReference type="ARBA" id="ARBA00022496"/>
    </source>
</evidence>
<dbReference type="EMBL" id="VITY01000005">
    <property type="protein sequence ID" value="TWC00546.1"/>
    <property type="molecule type" value="Genomic_DNA"/>
</dbReference>
<keyword evidence="10 15" id="KW-0798">TonB box</keyword>
<dbReference type="GO" id="GO:0015891">
    <property type="term" value="P:siderophore transport"/>
    <property type="evidence" value="ECO:0007669"/>
    <property type="project" value="InterPro"/>
</dbReference>
<dbReference type="InterPro" id="IPR010105">
    <property type="entry name" value="TonB_sidphr_rcpt"/>
</dbReference>
<evidence type="ECO:0000256" key="2">
    <source>
        <dbReference type="ARBA" id="ARBA00009810"/>
    </source>
</evidence>
<dbReference type="InterPro" id="IPR012910">
    <property type="entry name" value="Plug_dom"/>
</dbReference>
<evidence type="ECO:0000256" key="10">
    <source>
        <dbReference type="ARBA" id="ARBA00023077"/>
    </source>
</evidence>
<name>A0A560LYR2_9BRAD</name>
<dbReference type="PROSITE" id="PS52016">
    <property type="entry name" value="TONB_DEPENDENT_REC_3"/>
    <property type="match status" value="1"/>
</dbReference>
<comment type="caution">
    <text evidence="19">The sequence shown here is derived from an EMBL/GenBank/DDBJ whole genome shotgun (WGS) entry which is preliminary data.</text>
</comment>
<keyword evidence="5" id="KW-0410">Iron transport</keyword>
<evidence type="ECO:0000256" key="7">
    <source>
        <dbReference type="ARBA" id="ARBA00022729"/>
    </source>
</evidence>
<comment type="similarity">
    <text evidence="2 14 15">Belongs to the TonB-dependent receptor family.</text>
</comment>
<keyword evidence="4 14" id="KW-1134">Transmembrane beta strand</keyword>
<dbReference type="NCBIfam" id="TIGR01783">
    <property type="entry name" value="TonB-siderophor"/>
    <property type="match status" value="1"/>
</dbReference>
<dbReference type="Pfam" id="PF00593">
    <property type="entry name" value="TonB_dep_Rec_b-barrel"/>
    <property type="match status" value="1"/>
</dbReference>
<evidence type="ECO:0000256" key="16">
    <source>
        <dbReference type="SAM" id="MobiDB-lite"/>
    </source>
</evidence>
<evidence type="ECO:0000256" key="13">
    <source>
        <dbReference type="ARBA" id="ARBA00023237"/>
    </source>
</evidence>
<evidence type="ECO:0000256" key="8">
    <source>
        <dbReference type="ARBA" id="ARBA00023004"/>
    </source>
</evidence>
<dbReference type="Gene3D" id="2.170.130.10">
    <property type="entry name" value="TonB-dependent receptor, plug domain"/>
    <property type="match status" value="1"/>
</dbReference>
<evidence type="ECO:0000256" key="9">
    <source>
        <dbReference type="ARBA" id="ARBA00023065"/>
    </source>
</evidence>
<dbReference type="AlphaFoldDB" id="A0A560LYR2"/>
<accession>A0A560LYR2</accession>
<dbReference type="PANTHER" id="PTHR32552">
    <property type="entry name" value="FERRICHROME IRON RECEPTOR-RELATED"/>
    <property type="match status" value="1"/>
</dbReference>
<evidence type="ECO:0000256" key="6">
    <source>
        <dbReference type="ARBA" id="ARBA00022692"/>
    </source>
</evidence>
<evidence type="ECO:0000259" key="18">
    <source>
        <dbReference type="Pfam" id="PF07715"/>
    </source>
</evidence>
<protein>
    <submittedName>
        <fullName evidence="19">Iron complex outermembrane receptor protein</fullName>
    </submittedName>
</protein>
<dbReference type="InterPro" id="IPR036942">
    <property type="entry name" value="Beta-barrel_TonB_sf"/>
</dbReference>
<feature type="domain" description="TonB-dependent receptor-like beta-barrel" evidence="17">
    <location>
        <begin position="278"/>
        <end position="712"/>
    </location>
</feature>
<dbReference type="InterPro" id="IPR037066">
    <property type="entry name" value="Plug_dom_sf"/>
</dbReference>
<dbReference type="InterPro" id="IPR039426">
    <property type="entry name" value="TonB-dep_rcpt-like"/>
</dbReference>
<dbReference type="GO" id="GO:0038023">
    <property type="term" value="F:signaling receptor activity"/>
    <property type="evidence" value="ECO:0007669"/>
    <property type="project" value="InterPro"/>
</dbReference>
<dbReference type="Gene3D" id="2.40.170.20">
    <property type="entry name" value="TonB-dependent receptor, beta-barrel domain"/>
    <property type="match status" value="1"/>
</dbReference>
<dbReference type="Proteomes" id="UP000321304">
    <property type="component" value="Unassembled WGS sequence"/>
</dbReference>
<reference evidence="19 20" key="1">
    <citation type="submission" date="2019-06" db="EMBL/GenBank/DDBJ databases">
        <title>Genomic Encyclopedia of Type Strains, Phase IV (KMG-V): Genome sequencing to study the core and pangenomes of soil and plant-associated prokaryotes.</title>
        <authorList>
            <person name="Whitman W."/>
        </authorList>
    </citation>
    <scope>NUCLEOTIDE SEQUENCE [LARGE SCALE GENOMIC DNA]</scope>
    <source>
        <strain evidence="19 20">BR 10355</strain>
    </source>
</reference>
<keyword evidence="6 14" id="KW-0812">Transmembrane</keyword>
<keyword evidence="20" id="KW-1185">Reference proteome</keyword>
<keyword evidence="12 19" id="KW-0675">Receptor</keyword>
<dbReference type="Pfam" id="PF07715">
    <property type="entry name" value="Plug"/>
    <property type="match status" value="1"/>
</dbReference>
<keyword evidence="3 14" id="KW-0813">Transport</keyword>
<feature type="compositionally biased region" description="Low complexity" evidence="16">
    <location>
        <begin position="50"/>
        <end position="74"/>
    </location>
</feature>